<accession>A0A8H9I6U1</accession>
<evidence type="ECO:0000313" key="1">
    <source>
        <dbReference type="EMBL" id="GGZ51426.1"/>
    </source>
</evidence>
<name>A0A8H9I6U1_9ALTE</name>
<evidence type="ECO:0008006" key="3">
    <source>
        <dbReference type="Google" id="ProtNLM"/>
    </source>
</evidence>
<proteinExistence type="predicted"/>
<sequence>MKLKKTTRSFADIQPNIHINDANWPRPIPLDDAPCMADDFSLDLLPPAGKLLVRVISNQSATDSGYAAASLLTFLSGGLSNIYAVQPEKTNNSWILPVNLSGLLVGEASVRKSRAFRPIQSFVKQAEQALFNDYVKIERQLISDFEAKKKLNISRHNLAQRKISESVSIESKDPAKAEELLAEAKEILKQIVPEGEAPSAPTLIINDTTEPGLHSLKTREFHCHYYVRDEASPLFLDTMPRSQAKFKSFLIEAMDGDNDYRRNLKTENAGNAKSPKLCIFGTTQPSKITSYLSDVTNQGLSNDGFFNRFQLLIFPNKNESLDLPLNTKADDIMEVFSQLFKFMLAKSNLEKTEVKVLNFENSAEELFSQFKKESAEKLKAHAGTPLESHVGKYTGLVPCISLILELLEKVKPNIKAMPKLHHISRKNLEMAIDWAEYLESHAKKVFGMVDPTRAVAQLVLKERKKLGESFTVREVYECLPQPYYRNKEITLVALGYLSTLHYVRKKGKATTNSGGRPRNEWEFNPILFKS</sequence>
<comment type="caution">
    <text evidence="1">The sequence shown here is derived from an EMBL/GenBank/DDBJ whole genome shotgun (WGS) entry which is preliminary data.</text>
</comment>
<reference evidence="1" key="1">
    <citation type="journal article" date="2014" name="Int. J. Syst. Evol. Microbiol.">
        <title>Complete genome sequence of Corynebacterium casei LMG S-19264T (=DSM 44701T), isolated from a smear-ripened cheese.</title>
        <authorList>
            <consortium name="US DOE Joint Genome Institute (JGI-PGF)"/>
            <person name="Walter F."/>
            <person name="Albersmeier A."/>
            <person name="Kalinowski J."/>
            <person name="Ruckert C."/>
        </authorList>
    </citation>
    <scope>NUCLEOTIDE SEQUENCE</scope>
    <source>
        <strain evidence="1">KCTC 32337</strain>
    </source>
</reference>
<dbReference type="AlphaFoldDB" id="A0A8H9I6U1"/>
<organism evidence="1 2">
    <name type="scientific">Paraglaciecola chathamensis</name>
    <dbReference type="NCBI Taxonomy" id="368405"/>
    <lineage>
        <taxon>Bacteria</taxon>
        <taxon>Pseudomonadati</taxon>
        <taxon>Pseudomonadota</taxon>
        <taxon>Gammaproteobacteria</taxon>
        <taxon>Alteromonadales</taxon>
        <taxon>Alteromonadaceae</taxon>
        <taxon>Paraglaciecola</taxon>
    </lineage>
</organism>
<dbReference type="InterPro" id="IPR025048">
    <property type="entry name" value="DUF3987"/>
</dbReference>
<dbReference type="EMBL" id="BMZC01000002">
    <property type="protein sequence ID" value="GGZ51426.1"/>
    <property type="molecule type" value="Genomic_DNA"/>
</dbReference>
<gene>
    <name evidence="1" type="ORF">GCM10011274_06660</name>
</gene>
<dbReference type="Proteomes" id="UP000622604">
    <property type="component" value="Unassembled WGS sequence"/>
</dbReference>
<dbReference type="RefSeq" id="WP_191865303.1">
    <property type="nucleotide sequence ID" value="NZ_BMZC01000002.1"/>
</dbReference>
<evidence type="ECO:0000313" key="2">
    <source>
        <dbReference type="Proteomes" id="UP000622604"/>
    </source>
</evidence>
<dbReference type="Pfam" id="PF13148">
    <property type="entry name" value="DUF3987"/>
    <property type="match status" value="1"/>
</dbReference>
<protein>
    <recommendedName>
        <fullName evidence="3">DUF3987 domain-containing protein</fullName>
    </recommendedName>
</protein>
<reference evidence="1" key="2">
    <citation type="submission" date="2020-09" db="EMBL/GenBank/DDBJ databases">
        <authorList>
            <person name="Sun Q."/>
            <person name="Kim S."/>
        </authorList>
    </citation>
    <scope>NUCLEOTIDE SEQUENCE</scope>
    <source>
        <strain evidence="1">KCTC 32337</strain>
    </source>
</reference>